<dbReference type="InterPro" id="IPR018772">
    <property type="entry name" value="Transcription_activator_HlyU"/>
</dbReference>
<evidence type="ECO:0000313" key="2">
    <source>
        <dbReference type="Proteomes" id="UP000005953"/>
    </source>
</evidence>
<sequence>MVDLDGRQFMFGWFKKSAPKAVTLEWTEYKGYRVAAEPVAESGQYRVGGRIEKGEGEALLSHTFVRADLIPTLDEAKSFSLKKAQMMIDQLGDRVFDS</sequence>
<accession>A4BAF5</accession>
<organism evidence="1 2">
    <name type="scientific">Reinekea blandensis MED297</name>
    <dbReference type="NCBI Taxonomy" id="314283"/>
    <lineage>
        <taxon>Bacteria</taxon>
        <taxon>Pseudomonadati</taxon>
        <taxon>Pseudomonadota</taxon>
        <taxon>Gammaproteobacteria</taxon>
        <taxon>Oceanospirillales</taxon>
        <taxon>Saccharospirillaceae</taxon>
        <taxon>Reinekea</taxon>
    </lineage>
</organism>
<reference evidence="1 2" key="1">
    <citation type="submission" date="2006-02" db="EMBL/GenBank/DDBJ databases">
        <authorList>
            <person name="Pinhassi J."/>
            <person name="Pedros-Alio C."/>
            <person name="Ferriera S."/>
            <person name="Johnson J."/>
            <person name="Kravitz S."/>
            <person name="Halpern A."/>
            <person name="Remington K."/>
            <person name="Beeson K."/>
            <person name="Tran B."/>
            <person name="Rogers Y.-H."/>
            <person name="Friedman R."/>
            <person name="Venter J.C."/>
        </authorList>
    </citation>
    <scope>NUCLEOTIDE SEQUENCE [LARGE SCALE GENOMIC DNA]</scope>
    <source>
        <strain evidence="1 2">MED297</strain>
    </source>
</reference>
<dbReference type="HOGENOM" id="CLU_171735_1_0_6"/>
<name>A4BAF5_9GAMM</name>
<dbReference type="AlphaFoldDB" id="A4BAF5"/>
<comment type="caution">
    <text evidence="1">The sequence shown here is derived from an EMBL/GenBank/DDBJ whole genome shotgun (WGS) entry which is preliminary data.</text>
</comment>
<gene>
    <name evidence="1" type="ORF">MED297_10386</name>
</gene>
<protein>
    <submittedName>
        <fullName evidence="1">Uncharacterized protein</fullName>
    </submittedName>
</protein>
<keyword evidence="2" id="KW-1185">Reference proteome</keyword>
<proteinExistence type="predicted"/>
<dbReference type="EMBL" id="AAOE01000002">
    <property type="protein sequence ID" value="EAR10911.1"/>
    <property type="molecule type" value="Genomic_DNA"/>
</dbReference>
<dbReference type="Pfam" id="PF10115">
    <property type="entry name" value="HlyU"/>
    <property type="match status" value="1"/>
</dbReference>
<evidence type="ECO:0000313" key="1">
    <source>
        <dbReference type="EMBL" id="EAR10911.1"/>
    </source>
</evidence>
<dbReference type="Proteomes" id="UP000005953">
    <property type="component" value="Unassembled WGS sequence"/>
</dbReference>